<evidence type="ECO:0000256" key="7">
    <source>
        <dbReference type="SAM" id="MobiDB-lite"/>
    </source>
</evidence>
<dbReference type="InterPro" id="IPR045056">
    <property type="entry name" value="Nop56/Nop58"/>
</dbReference>
<evidence type="ECO:0000313" key="9">
    <source>
        <dbReference type="EMBL" id="PLW12955.1"/>
    </source>
</evidence>
<evidence type="ECO:0000259" key="8">
    <source>
        <dbReference type="PROSITE" id="PS51358"/>
    </source>
</evidence>
<feature type="compositionally biased region" description="Basic and acidic residues" evidence="7">
    <location>
        <begin position="494"/>
        <end position="503"/>
    </location>
</feature>
<evidence type="ECO:0000256" key="3">
    <source>
        <dbReference type="ARBA" id="ARBA00022517"/>
    </source>
</evidence>
<evidence type="ECO:0000313" key="10">
    <source>
        <dbReference type="Proteomes" id="UP000235388"/>
    </source>
</evidence>
<evidence type="ECO:0000256" key="2">
    <source>
        <dbReference type="ARBA" id="ARBA00009211"/>
    </source>
</evidence>
<dbReference type="SMART" id="SM00931">
    <property type="entry name" value="NOSIC"/>
    <property type="match status" value="1"/>
</dbReference>
<dbReference type="GO" id="GO:0030515">
    <property type="term" value="F:snoRNA binding"/>
    <property type="evidence" value="ECO:0007669"/>
    <property type="project" value="InterPro"/>
</dbReference>
<comment type="similarity">
    <text evidence="2">Belongs to the NOP5/NOP56 family.</text>
</comment>
<evidence type="ECO:0000256" key="1">
    <source>
        <dbReference type="ARBA" id="ARBA00004604"/>
    </source>
</evidence>
<dbReference type="PANTHER" id="PTHR10894:SF0">
    <property type="entry name" value="NUCLEOLAR PROTEIN 56"/>
    <property type="match status" value="1"/>
</dbReference>
<dbReference type="EMBL" id="PGCJ01000965">
    <property type="protein sequence ID" value="PLW12955.1"/>
    <property type="molecule type" value="Genomic_DNA"/>
</dbReference>
<reference evidence="9 10" key="1">
    <citation type="submission" date="2017-11" db="EMBL/GenBank/DDBJ databases">
        <title>De novo assembly and phasing of dikaryotic genomes from two isolates of Puccinia coronata f. sp. avenae, the causal agent of oat crown rust.</title>
        <authorList>
            <person name="Miller M.E."/>
            <person name="Zhang Y."/>
            <person name="Omidvar V."/>
            <person name="Sperschneider J."/>
            <person name="Schwessinger B."/>
            <person name="Raley C."/>
            <person name="Palmer J.M."/>
            <person name="Garnica D."/>
            <person name="Upadhyaya N."/>
            <person name="Rathjen J."/>
            <person name="Taylor J.M."/>
            <person name="Park R.F."/>
            <person name="Dodds P.N."/>
            <person name="Hirsch C.D."/>
            <person name="Kianian S.F."/>
            <person name="Figueroa M."/>
        </authorList>
    </citation>
    <scope>NUCLEOTIDE SEQUENCE [LARGE SCALE GENOMIC DNA]</scope>
    <source>
        <strain evidence="9">12NC29</strain>
    </source>
</reference>
<name>A0A2N5SIA6_9BASI</name>
<comment type="function">
    <text evidence="6">Required for 60S ribosomal subunit synthesis.</text>
</comment>
<proteinExistence type="inferred from homology"/>
<dbReference type="Gene3D" id="1.10.246.90">
    <property type="entry name" value="Nop domain"/>
    <property type="match status" value="1"/>
</dbReference>
<dbReference type="InterPro" id="IPR012974">
    <property type="entry name" value="NOP58/56_N"/>
</dbReference>
<dbReference type="OrthoDB" id="6780543at2759"/>
<feature type="domain" description="Nop" evidence="8">
    <location>
        <begin position="292"/>
        <end position="410"/>
    </location>
</feature>
<dbReference type="FunFam" id="1.10.246.90:FF:000001">
    <property type="entry name" value="Nucleolar protein 56"/>
    <property type="match status" value="1"/>
</dbReference>
<dbReference type="GO" id="GO:0032040">
    <property type="term" value="C:small-subunit processome"/>
    <property type="evidence" value="ECO:0007669"/>
    <property type="project" value="InterPro"/>
</dbReference>
<dbReference type="GO" id="GO:0042254">
    <property type="term" value="P:ribosome biogenesis"/>
    <property type="evidence" value="ECO:0007669"/>
    <property type="project" value="UniProtKB-KW"/>
</dbReference>
<comment type="subcellular location">
    <subcellularLocation>
        <location evidence="1">Nucleus</location>
        <location evidence="1">Nucleolus</location>
    </subcellularLocation>
</comment>
<dbReference type="Pfam" id="PF08156">
    <property type="entry name" value="NOP5NT"/>
    <property type="match status" value="1"/>
</dbReference>
<gene>
    <name evidence="9" type="ORF">PCANC_17798</name>
</gene>
<evidence type="ECO:0000256" key="5">
    <source>
        <dbReference type="ARBA" id="ARBA00040742"/>
    </source>
</evidence>
<dbReference type="PANTHER" id="PTHR10894">
    <property type="entry name" value="NUCLEOLAR PROTEIN 5 NUCLEOLAR PROTEIN NOP5 NOP58"/>
    <property type="match status" value="1"/>
</dbReference>
<dbReference type="STRING" id="200324.A0A2N5SIA6"/>
<dbReference type="FunFam" id="1.10.287.4070:FF:000002">
    <property type="entry name" value="Nucleolar protein 56"/>
    <property type="match status" value="1"/>
</dbReference>
<evidence type="ECO:0000256" key="6">
    <source>
        <dbReference type="ARBA" id="ARBA00056216"/>
    </source>
</evidence>
<keyword evidence="4" id="KW-0539">Nucleus</keyword>
<keyword evidence="3" id="KW-0690">Ribosome biogenesis</keyword>
<dbReference type="Gene3D" id="1.10.287.4070">
    <property type="match status" value="1"/>
</dbReference>
<dbReference type="InterPro" id="IPR036070">
    <property type="entry name" value="Nop_dom_sf"/>
</dbReference>
<dbReference type="PROSITE" id="PS51358">
    <property type="entry name" value="NOP"/>
    <property type="match status" value="1"/>
</dbReference>
<comment type="caution">
    <text evidence="9">The sequence shown here is derived from an EMBL/GenBank/DDBJ whole genome shotgun (WGS) entry which is preliminary data.</text>
</comment>
<dbReference type="Pfam" id="PF01798">
    <property type="entry name" value="Nop"/>
    <property type="match status" value="1"/>
</dbReference>
<dbReference type="InterPro" id="IPR042239">
    <property type="entry name" value="Nop_C"/>
</dbReference>
<protein>
    <recommendedName>
        <fullName evidence="5">Nucleolar protein 56</fullName>
    </recommendedName>
</protein>
<organism evidence="9 10">
    <name type="scientific">Puccinia coronata f. sp. avenae</name>
    <dbReference type="NCBI Taxonomy" id="200324"/>
    <lineage>
        <taxon>Eukaryota</taxon>
        <taxon>Fungi</taxon>
        <taxon>Dikarya</taxon>
        <taxon>Basidiomycota</taxon>
        <taxon>Pucciniomycotina</taxon>
        <taxon>Pucciniomycetes</taxon>
        <taxon>Pucciniales</taxon>
        <taxon>Pucciniaceae</taxon>
        <taxon>Puccinia</taxon>
    </lineage>
</organism>
<evidence type="ECO:0000256" key="4">
    <source>
        <dbReference type="ARBA" id="ARBA00023242"/>
    </source>
</evidence>
<dbReference type="Proteomes" id="UP000235388">
    <property type="component" value="Unassembled WGS sequence"/>
</dbReference>
<sequence length="702" mass="75631">MATHVLFESSAGYALFAVKFTEEIAGRTKAVQEAIPNLSKFGKMVELKSFLPFRDAAHALENANDISEGLMSEHLQSLLELHIPAKKSTIVLGVSERGLAGSIKASLGIECDASDRSLELIRGIRLHAEKLLTGLEKGDMGKSQLGLGHAYSRAKVKFNVNRSDNMIIQAIALLDQLDKDVNTFAMRVREWYGWHFPELVKLLPDSHQYASLVKFIGDKSKLTEESLEEISQLVEGNDILAKNILDAARSSMGTDISPVDLINILNFADRVIQLYDYRKSLQAYLREKMDLVAPNLGALIGDTVAARLISHAGSLTNLSKYPASTVQILGAEKALFRALKTKGNTPKYGLIYHSTFIGRAGAKNKGRISRFLANKCSIASRIDCFTDSPSTAFGQALRGQVEERLAFYETGANPTKNKVAMDAVLEKMKAAEDELKKTTAEPAKSKKRKSSILDGTDLADTAESSDKKKKKKKRKSDANETSQADISIDADVSTSKEKSKSEEFVSTDITTEETVSGEYQRAVARRTGGCLVTTSVCHNSVSGSPAVGGSTMKCTRYSGIQGPNPTCNDDAHMVCFGGCTGAVVASQCKRENNSSAPASQLMCTISYSQPSVDRGVCVNHNGTFNCQGIPQGEATCSGCAPVESEPVFNNARISNSSNPQPILSGVKNSTSFSTAAMKIGRKGLILCVAKGLGLIGILTLIL</sequence>
<dbReference type="SUPFAM" id="SSF89124">
    <property type="entry name" value="Nop domain"/>
    <property type="match status" value="1"/>
</dbReference>
<dbReference type="GO" id="GO:0031428">
    <property type="term" value="C:box C/D methylation guide snoRNP complex"/>
    <property type="evidence" value="ECO:0007669"/>
    <property type="project" value="InterPro"/>
</dbReference>
<dbReference type="InterPro" id="IPR002687">
    <property type="entry name" value="Nop_dom"/>
</dbReference>
<dbReference type="InterPro" id="IPR012976">
    <property type="entry name" value="NOSIC"/>
</dbReference>
<feature type="region of interest" description="Disordered" evidence="7">
    <location>
        <begin position="435"/>
        <end position="510"/>
    </location>
</feature>
<dbReference type="AlphaFoldDB" id="A0A2N5SIA6"/>
<accession>A0A2N5SIA6</accession>
<keyword evidence="10" id="KW-1185">Reference proteome</keyword>